<dbReference type="AlphaFoldDB" id="A0A835WV60"/>
<proteinExistence type="predicted"/>
<dbReference type="Pfam" id="PF01753">
    <property type="entry name" value="zf-MYND"/>
    <property type="match status" value="1"/>
</dbReference>
<comment type="caution">
    <text evidence="11">The sequence shown here is derived from an EMBL/GenBank/DDBJ whole genome shotgun (WGS) entry which is preliminary data.</text>
</comment>
<evidence type="ECO:0000313" key="12">
    <source>
        <dbReference type="Proteomes" id="UP000613740"/>
    </source>
</evidence>
<evidence type="ECO:0000256" key="8">
    <source>
        <dbReference type="PROSITE-ProRule" id="PRU00339"/>
    </source>
</evidence>
<feature type="repeat" description="TPR" evidence="8">
    <location>
        <begin position="11"/>
        <end position="44"/>
    </location>
</feature>
<evidence type="ECO:0000256" key="1">
    <source>
        <dbReference type="ARBA" id="ARBA00022723"/>
    </source>
</evidence>
<dbReference type="PANTHER" id="PTHR22904">
    <property type="entry name" value="TPR REPEAT CONTAINING PROTEIN"/>
    <property type="match status" value="1"/>
</dbReference>
<organism evidence="11 12">
    <name type="scientific">Chlamydomonas schloesseri</name>
    <dbReference type="NCBI Taxonomy" id="2026947"/>
    <lineage>
        <taxon>Eukaryota</taxon>
        <taxon>Viridiplantae</taxon>
        <taxon>Chlorophyta</taxon>
        <taxon>core chlorophytes</taxon>
        <taxon>Chlorophyceae</taxon>
        <taxon>CS clade</taxon>
        <taxon>Chlamydomonadales</taxon>
        <taxon>Chlamydomonadaceae</taxon>
        <taxon>Chlamydomonas</taxon>
    </lineage>
</organism>
<evidence type="ECO:0000256" key="2">
    <source>
        <dbReference type="ARBA" id="ARBA00022737"/>
    </source>
</evidence>
<dbReference type="Gene3D" id="1.25.40.20">
    <property type="entry name" value="Ankyrin repeat-containing domain"/>
    <property type="match status" value="1"/>
</dbReference>
<evidence type="ECO:0000256" key="9">
    <source>
        <dbReference type="SAM" id="MobiDB-lite"/>
    </source>
</evidence>
<evidence type="ECO:0000259" key="10">
    <source>
        <dbReference type="PROSITE" id="PS50865"/>
    </source>
</evidence>
<dbReference type="Proteomes" id="UP000613740">
    <property type="component" value="Unassembled WGS sequence"/>
</dbReference>
<dbReference type="PROSITE" id="PS50088">
    <property type="entry name" value="ANK_REPEAT"/>
    <property type="match status" value="2"/>
</dbReference>
<dbReference type="GO" id="GO:0008270">
    <property type="term" value="F:zinc ion binding"/>
    <property type="evidence" value="ECO:0007669"/>
    <property type="project" value="UniProtKB-KW"/>
</dbReference>
<feature type="compositionally biased region" description="Basic and acidic residues" evidence="9">
    <location>
        <begin position="123"/>
        <end position="132"/>
    </location>
</feature>
<keyword evidence="2" id="KW-0677">Repeat</keyword>
<dbReference type="SMART" id="SM00248">
    <property type="entry name" value="ANK"/>
    <property type="match status" value="2"/>
</dbReference>
<dbReference type="Gene3D" id="6.10.140.2220">
    <property type="match status" value="1"/>
</dbReference>
<accession>A0A835WV60</accession>
<dbReference type="GO" id="GO:0051879">
    <property type="term" value="F:Hsp90 protein binding"/>
    <property type="evidence" value="ECO:0007669"/>
    <property type="project" value="TreeGrafter"/>
</dbReference>
<feature type="repeat" description="TPR" evidence="8">
    <location>
        <begin position="45"/>
        <end position="78"/>
    </location>
</feature>
<feature type="region of interest" description="Disordered" evidence="9">
    <location>
        <begin position="207"/>
        <end position="226"/>
    </location>
</feature>
<evidence type="ECO:0000256" key="7">
    <source>
        <dbReference type="PROSITE-ProRule" id="PRU00134"/>
    </source>
</evidence>
<feature type="repeat" description="ANK" evidence="6">
    <location>
        <begin position="282"/>
        <end position="314"/>
    </location>
</feature>
<evidence type="ECO:0000313" key="11">
    <source>
        <dbReference type="EMBL" id="KAG2454889.1"/>
    </source>
</evidence>
<keyword evidence="5" id="KW-0862">Zinc</keyword>
<gene>
    <name evidence="11" type="ORF">HYH02_000720</name>
</gene>
<dbReference type="PROSITE" id="PS50005">
    <property type="entry name" value="TPR"/>
    <property type="match status" value="2"/>
</dbReference>
<keyword evidence="12" id="KW-1185">Reference proteome</keyword>
<dbReference type="PROSITE" id="PS50297">
    <property type="entry name" value="ANK_REP_REGION"/>
    <property type="match status" value="1"/>
</dbReference>
<evidence type="ECO:0000256" key="4">
    <source>
        <dbReference type="ARBA" id="ARBA00022803"/>
    </source>
</evidence>
<evidence type="ECO:0000256" key="6">
    <source>
        <dbReference type="PROSITE-ProRule" id="PRU00023"/>
    </source>
</evidence>
<dbReference type="InterPro" id="IPR002893">
    <property type="entry name" value="Znf_MYND"/>
</dbReference>
<evidence type="ECO:0000256" key="3">
    <source>
        <dbReference type="ARBA" id="ARBA00022771"/>
    </source>
</evidence>
<name>A0A835WV60_9CHLO</name>
<dbReference type="PROSITE" id="PS50865">
    <property type="entry name" value="ZF_MYND_2"/>
    <property type="match status" value="1"/>
</dbReference>
<dbReference type="InterPro" id="IPR036770">
    <property type="entry name" value="Ankyrin_rpt-contain_sf"/>
</dbReference>
<dbReference type="InterPro" id="IPR019734">
    <property type="entry name" value="TPR_rpt"/>
</dbReference>
<sequence>MASAVTLPSAAEALKTEGNKYFGSEDYLSAAACYKRAIDAAPDSAVLWSNLSAAYNNLKQWEAALEAADKCLQLDATFLKAYGRKAMAQLGLIRPGDAERTLQAGLVVDAHNDFLQEELQRLRKEDDGDQRPVRGMNGSDRPLRDMQGRTGLSMEGSPPWPSPAFKHGYSGNFKAFSASFTPADLQLRALEARLPLVAVVISGAQRQRGADGQIPDRTGSDEERGTQHSQCLRLLLDCGCRVDGKDAAGWTALHHATAHHTVLDLAQMLLDAGADPNLQDRYGTYPLVSAVMNAEVGSVKLLLAAGARADLADNDGCTALQVCRFHPEIQALIHAAHFSNVRPGAGKKRACANCGKAGAKKACTGCSGSVHYCNRACQQEHWKAHKHECGALKAQAAAATYTAVPPFPFPPGAASDAAAAAGAGADGDAAGPGDLPRELRVPLFEPEMDTVLINNQAYLTTMLSNLMRTDVSKAPVTPEEATRRATLTATKDQRRQALAVAAAAMSREHAAKVKVQVHKPMDAREAAVNRASGSKPEAMLVYNADRSLVCYLDGETPAGGQLMRLIRSKGILGPGGGKKAYFACYFDDKCARNADGVPTEMVVATAMLPMQPF</sequence>
<dbReference type="SUPFAM" id="SSF48403">
    <property type="entry name" value="Ankyrin repeat"/>
    <property type="match status" value="1"/>
</dbReference>
<feature type="region of interest" description="Disordered" evidence="9">
    <location>
        <begin position="123"/>
        <end position="159"/>
    </location>
</feature>
<protein>
    <recommendedName>
        <fullName evidence="10">MYND-type domain-containing protein</fullName>
    </recommendedName>
</protein>
<keyword evidence="3 7" id="KW-0863">Zinc-finger</keyword>
<dbReference type="PANTHER" id="PTHR22904:SF533">
    <property type="entry name" value="HSP70-HSP90 ORGANIZING PROTEIN 3"/>
    <property type="match status" value="1"/>
</dbReference>
<dbReference type="SUPFAM" id="SSF48452">
    <property type="entry name" value="TPR-like"/>
    <property type="match status" value="1"/>
</dbReference>
<feature type="repeat" description="ANK" evidence="6">
    <location>
        <begin position="248"/>
        <end position="281"/>
    </location>
</feature>
<feature type="domain" description="MYND-type" evidence="10">
    <location>
        <begin position="351"/>
        <end position="389"/>
    </location>
</feature>
<keyword evidence="1" id="KW-0479">Metal-binding</keyword>
<dbReference type="OrthoDB" id="2423701at2759"/>
<keyword evidence="4 8" id="KW-0802">TPR repeat</keyword>
<dbReference type="EMBL" id="JAEHOD010000001">
    <property type="protein sequence ID" value="KAG2454889.1"/>
    <property type="molecule type" value="Genomic_DNA"/>
</dbReference>
<dbReference type="InterPro" id="IPR011990">
    <property type="entry name" value="TPR-like_helical_dom_sf"/>
</dbReference>
<keyword evidence="6" id="KW-0040">ANK repeat</keyword>
<dbReference type="InterPro" id="IPR002110">
    <property type="entry name" value="Ankyrin_rpt"/>
</dbReference>
<dbReference type="SUPFAM" id="SSF144232">
    <property type="entry name" value="HIT/MYND zinc finger-like"/>
    <property type="match status" value="1"/>
</dbReference>
<evidence type="ECO:0000256" key="5">
    <source>
        <dbReference type="ARBA" id="ARBA00022833"/>
    </source>
</evidence>
<reference evidence="11" key="1">
    <citation type="journal article" date="2020" name="bioRxiv">
        <title>Comparative genomics of Chlamydomonas.</title>
        <authorList>
            <person name="Craig R.J."/>
            <person name="Hasan A.R."/>
            <person name="Ness R.W."/>
            <person name="Keightley P.D."/>
        </authorList>
    </citation>
    <scope>NUCLEOTIDE SEQUENCE</scope>
    <source>
        <strain evidence="11">CCAP 11/173</strain>
    </source>
</reference>
<dbReference type="SMART" id="SM00028">
    <property type="entry name" value="TPR"/>
    <property type="match status" value="3"/>
</dbReference>
<dbReference type="Pfam" id="PF12796">
    <property type="entry name" value="Ank_2"/>
    <property type="match status" value="1"/>
</dbReference>
<dbReference type="Gene3D" id="1.25.40.10">
    <property type="entry name" value="Tetratricopeptide repeat domain"/>
    <property type="match status" value="1"/>
</dbReference>